<organism evidence="1 2">
    <name type="scientific">Komagataeibacter medellinensis (strain NBRC 3288 / BCRC 11682 / LMG 1693 / Kondo 51)</name>
    <name type="common">Gluconacetobacter medellinensis</name>
    <dbReference type="NCBI Taxonomy" id="634177"/>
    <lineage>
        <taxon>Bacteria</taxon>
        <taxon>Pseudomonadati</taxon>
        <taxon>Pseudomonadota</taxon>
        <taxon>Alphaproteobacteria</taxon>
        <taxon>Acetobacterales</taxon>
        <taxon>Acetobacteraceae</taxon>
        <taxon>Komagataeibacter</taxon>
    </lineage>
</organism>
<sequence length="347" mass="40064">MRHRQHAWRCRSSFFHAGIMSIMSETTGCSADWHLAHSAPTRFLRYLDPNRPFARQINMLSGRFRDVQALCNGGIHSPELTHLRNALAFHLVKMSRWWRFDFCPRGVVGTRNPLFLTYVKAHTERVAQDEALFDLFTLQRYMHAGDGGHILVLGRDTEAIAGISVLYGVDGQRNFRFATGSAGAEPLWNEEPHPDFTSAWLAAQAMQALIRDDNTDLHEYRTAQREHLWARGWHQQHFHRSGRLPLIRLYAQAHTQWQNCHSTFGKAEMKTIVERLAFELSRTAFERHMTVADLIEESDMLAINLRSANMIKQRARAYVATCMDPIARPEMDILLDRVVSYIPRRCP</sequence>
<accession>G2I3N7</accession>
<protein>
    <submittedName>
        <fullName evidence="1">Uncharacterized protein</fullName>
    </submittedName>
</protein>
<evidence type="ECO:0000313" key="2">
    <source>
        <dbReference type="Proteomes" id="UP000009044"/>
    </source>
</evidence>
<dbReference type="Proteomes" id="UP000009044">
    <property type="component" value="Chromosome"/>
</dbReference>
<dbReference type="PATRIC" id="fig|634177.7.peg.3107"/>
<dbReference type="AlphaFoldDB" id="G2I3N7"/>
<dbReference type="HOGENOM" id="CLU_854658_0_0_5"/>
<evidence type="ECO:0000313" key="1">
    <source>
        <dbReference type="EMBL" id="BAK85204.1"/>
    </source>
</evidence>
<reference evidence="2" key="1">
    <citation type="journal article" date="2011" name="J. Bacteriol.">
        <title>Complete genome sequence of NBRC 3288, a unique cellulose-nonproducing strain of Gluconacetobacter xylinus isolated from vinegar.</title>
        <authorList>
            <person name="Ogino H."/>
            <person name="Azuma Y."/>
            <person name="Hosoyama A."/>
            <person name="Nakazawa H."/>
            <person name="Matsutani M."/>
            <person name="Hasegawa A."/>
            <person name="Otsuyama K."/>
            <person name="Matsushita K."/>
            <person name="Fujita N."/>
            <person name="Shirai M."/>
        </authorList>
    </citation>
    <scope>NUCLEOTIDE SEQUENCE [LARGE SCALE GENOMIC DNA]</scope>
    <source>
        <strain evidence="2">NBRC 3288 / BCRC 11682 / LMG 1693</strain>
    </source>
</reference>
<proteinExistence type="predicted"/>
<dbReference type="KEGG" id="gxy:GLX_27920"/>
<name>G2I3N7_KOMMN</name>
<dbReference type="EMBL" id="AP012159">
    <property type="protein sequence ID" value="BAK85204.1"/>
    <property type="molecule type" value="Genomic_DNA"/>
</dbReference>
<gene>
    <name evidence="1" type="ordered locus">GLX_27920</name>
</gene>